<dbReference type="OrthoDB" id="703360at2"/>
<dbReference type="InterPro" id="IPR021255">
    <property type="entry name" value="DUF2807"/>
</dbReference>
<dbReference type="Pfam" id="PF10988">
    <property type="entry name" value="DUF2807"/>
    <property type="match status" value="1"/>
</dbReference>
<evidence type="ECO:0000259" key="1">
    <source>
        <dbReference type="Pfam" id="PF10988"/>
    </source>
</evidence>
<reference evidence="3" key="1">
    <citation type="submission" date="2016-11" db="EMBL/GenBank/DDBJ databases">
        <authorList>
            <person name="Varghese N."/>
            <person name="Submissions S."/>
        </authorList>
    </citation>
    <scope>NUCLEOTIDE SEQUENCE [LARGE SCALE GENOMIC DNA]</scope>
    <source>
        <strain evidence="3">DSM 16990</strain>
    </source>
</reference>
<dbReference type="EMBL" id="FQUQ01000001">
    <property type="protein sequence ID" value="SHE40684.1"/>
    <property type="molecule type" value="Genomic_DNA"/>
</dbReference>
<dbReference type="Gene3D" id="2.160.20.120">
    <property type="match status" value="1"/>
</dbReference>
<sequence>MNIEPELPEFNTIRVVGKCQLLIQKGESPEVSISSKRSGIDTKFEVRDNELLIDAIPFNDNGSDRPLPKITITYTKIRSIILTGAIDLYTCNKITGHTFSLILNGTGNVVLTVEVENLDCTIVKAGTIRVFGNAVNSLIMLLGAGNYQMLPLKNS</sequence>
<keyword evidence="3" id="KW-1185">Reference proteome</keyword>
<proteinExistence type="predicted"/>
<dbReference type="AlphaFoldDB" id="A0A1M4T8I1"/>
<feature type="domain" description="Putative auto-transporter adhesin head GIN" evidence="1">
    <location>
        <begin position="9"/>
        <end position="153"/>
    </location>
</feature>
<evidence type="ECO:0000313" key="3">
    <source>
        <dbReference type="Proteomes" id="UP000184287"/>
    </source>
</evidence>
<organism evidence="2 3">
    <name type="scientific">Pedobacter caeni</name>
    <dbReference type="NCBI Taxonomy" id="288992"/>
    <lineage>
        <taxon>Bacteria</taxon>
        <taxon>Pseudomonadati</taxon>
        <taxon>Bacteroidota</taxon>
        <taxon>Sphingobacteriia</taxon>
        <taxon>Sphingobacteriales</taxon>
        <taxon>Sphingobacteriaceae</taxon>
        <taxon>Pedobacter</taxon>
    </lineage>
</organism>
<evidence type="ECO:0000313" key="2">
    <source>
        <dbReference type="EMBL" id="SHE40684.1"/>
    </source>
</evidence>
<dbReference type="RefSeq" id="WP_073226066.1">
    <property type="nucleotide sequence ID" value="NZ_FQUQ01000001.1"/>
</dbReference>
<dbReference type="Proteomes" id="UP000184287">
    <property type="component" value="Unassembled WGS sequence"/>
</dbReference>
<gene>
    <name evidence="2" type="ORF">SAMN04488522_101115</name>
</gene>
<accession>A0A1M4T8I1</accession>
<name>A0A1M4T8I1_9SPHI</name>
<dbReference type="STRING" id="288992.SAMN04488522_101115"/>
<protein>
    <submittedName>
        <fullName evidence="2">Putative auto-transporter adhesin, head GIN domain</fullName>
    </submittedName>
</protein>